<dbReference type="InterPro" id="IPR003599">
    <property type="entry name" value="Ig_sub"/>
</dbReference>
<dbReference type="Pfam" id="PF07686">
    <property type="entry name" value="V-set"/>
    <property type="match status" value="1"/>
</dbReference>
<name>A0A6G1SNJ7_9ACAR</name>
<dbReference type="SMART" id="SM00408">
    <property type="entry name" value="IGc2"/>
    <property type="match status" value="3"/>
</dbReference>
<dbReference type="PANTHER" id="PTHR12231:SF220">
    <property type="entry name" value="LACHESIN"/>
    <property type="match status" value="1"/>
</dbReference>
<accession>A0A6G1SNJ7</accession>
<keyword evidence="2" id="KW-1003">Cell membrane</keyword>
<keyword evidence="7" id="KW-0325">Glycoprotein</keyword>
<organism evidence="10">
    <name type="scientific">Aceria tosichella</name>
    <name type="common">wheat curl mite</name>
    <dbReference type="NCBI Taxonomy" id="561515"/>
    <lineage>
        <taxon>Eukaryota</taxon>
        <taxon>Metazoa</taxon>
        <taxon>Ecdysozoa</taxon>
        <taxon>Arthropoda</taxon>
        <taxon>Chelicerata</taxon>
        <taxon>Arachnida</taxon>
        <taxon>Acari</taxon>
        <taxon>Acariformes</taxon>
        <taxon>Trombidiformes</taxon>
        <taxon>Prostigmata</taxon>
        <taxon>Eupodina</taxon>
        <taxon>Eriophyoidea</taxon>
        <taxon>Eriophyidae</taxon>
        <taxon>Eriophyinae</taxon>
        <taxon>Aceriini</taxon>
        <taxon>Aceria</taxon>
    </lineage>
</organism>
<keyword evidence="3" id="KW-0732">Signal</keyword>
<evidence type="ECO:0000256" key="1">
    <source>
        <dbReference type="ARBA" id="ARBA00004236"/>
    </source>
</evidence>
<dbReference type="InterPro" id="IPR003598">
    <property type="entry name" value="Ig_sub2"/>
</dbReference>
<evidence type="ECO:0000256" key="8">
    <source>
        <dbReference type="ARBA" id="ARBA00023319"/>
    </source>
</evidence>
<evidence type="ECO:0000256" key="5">
    <source>
        <dbReference type="ARBA" id="ARBA00023136"/>
    </source>
</evidence>
<dbReference type="GO" id="GO:0005886">
    <property type="term" value="C:plasma membrane"/>
    <property type="evidence" value="ECO:0007669"/>
    <property type="project" value="UniProtKB-SubCell"/>
</dbReference>
<dbReference type="InterPro" id="IPR007110">
    <property type="entry name" value="Ig-like_dom"/>
</dbReference>
<dbReference type="SUPFAM" id="SSF48726">
    <property type="entry name" value="Immunoglobulin"/>
    <property type="match status" value="3"/>
</dbReference>
<evidence type="ECO:0000313" key="10">
    <source>
        <dbReference type="EMBL" id="MDE51470.1"/>
    </source>
</evidence>
<dbReference type="SMART" id="SM00409">
    <property type="entry name" value="IG"/>
    <property type="match status" value="3"/>
</dbReference>
<dbReference type="FunFam" id="2.60.40.10:FF:000032">
    <property type="entry name" value="palladin isoform X1"/>
    <property type="match status" value="1"/>
</dbReference>
<evidence type="ECO:0000256" key="7">
    <source>
        <dbReference type="ARBA" id="ARBA00023180"/>
    </source>
</evidence>
<comment type="subcellular location">
    <subcellularLocation>
        <location evidence="1">Cell membrane</location>
    </subcellularLocation>
</comment>
<reference evidence="10" key="1">
    <citation type="submission" date="2018-10" db="EMBL/GenBank/DDBJ databases">
        <title>Transcriptome assembly of Aceria tosichella (Wheat curl mite) Type 2.</title>
        <authorList>
            <person name="Scully E.D."/>
            <person name="Geib S.M."/>
            <person name="Palmer N.A."/>
            <person name="Gupta A.K."/>
            <person name="Sarath G."/>
            <person name="Tatineni S."/>
        </authorList>
    </citation>
    <scope>NUCLEOTIDE SEQUENCE</scope>
    <source>
        <strain evidence="10">LincolnNE</strain>
    </source>
</reference>
<evidence type="ECO:0000256" key="3">
    <source>
        <dbReference type="ARBA" id="ARBA00022729"/>
    </source>
</evidence>
<evidence type="ECO:0000256" key="6">
    <source>
        <dbReference type="ARBA" id="ARBA00023157"/>
    </source>
</evidence>
<dbReference type="EMBL" id="GGYP01006699">
    <property type="protein sequence ID" value="MDE51470.1"/>
    <property type="molecule type" value="Transcribed_RNA"/>
</dbReference>
<dbReference type="InterPro" id="IPR013783">
    <property type="entry name" value="Ig-like_fold"/>
</dbReference>
<dbReference type="InterPro" id="IPR013098">
    <property type="entry name" value="Ig_I-set"/>
</dbReference>
<dbReference type="InterPro" id="IPR013106">
    <property type="entry name" value="Ig_V-set"/>
</dbReference>
<keyword evidence="6" id="KW-1015">Disulfide bond</keyword>
<sequence length="382" mass="42526">MELCQIKLILRQHYTYHPKLLLLIILVYFIINLAKCQQNPSIVQITPGQTVDLGDTIDLSCSVQYGANYPIIWTKLSDNPNNAPLFISKDAALTVYDNRYSIRHDDSSSTYTLQVSKIQETDTGLYQCQVVTSATSRVTADTFISVRIPPLILDSSSRGMIVREGETFTLTCNATGVPLPKISWRRENNGLLPTGGVVAKGNTITIYNATKDDRGIYYCIADNQVGKPAKRSVGVEIEFAPQVGLVRPRYQQALGYPAELHCSVEASPTPDISWLKDGYQINSDNNFYQISSTSNSHDFIQSTLRIKKVGERDYGSYRCRAINKLGDRQNSMFLERAYEPVCPPACAEGEYLSITTSTGQARHSQPSFVLILVTCLLVPFVL</sequence>
<dbReference type="InterPro" id="IPR036179">
    <property type="entry name" value="Ig-like_dom_sf"/>
</dbReference>
<dbReference type="Pfam" id="PF13927">
    <property type="entry name" value="Ig_3"/>
    <property type="match status" value="1"/>
</dbReference>
<keyword evidence="4" id="KW-0677">Repeat</keyword>
<feature type="domain" description="Ig-like" evidence="9">
    <location>
        <begin position="40"/>
        <end position="139"/>
    </location>
</feature>
<dbReference type="FunFam" id="2.60.40.10:FF:000328">
    <property type="entry name" value="CLUMA_CG000981, isoform A"/>
    <property type="match status" value="1"/>
</dbReference>
<feature type="domain" description="Ig-like" evidence="9">
    <location>
        <begin position="241"/>
        <end position="335"/>
    </location>
</feature>
<dbReference type="InterPro" id="IPR051170">
    <property type="entry name" value="Neural/epithelial_adhesion"/>
</dbReference>
<dbReference type="Pfam" id="PF07679">
    <property type="entry name" value="I-set"/>
    <property type="match status" value="1"/>
</dbReference>
<dbReference type="CDD" id="cd00099">
    <property type="entry name" value="IgV"/>
    <property type="match status" value="1"/>
</dbReference>
<dbReference type="PANTHER" id="PTHR12231">
    <property type="entry name" value="CTX-RELATED TYPE I TRANSMEMBRANE PROTEIN"/>
    <property type="match status" value="1"/>
</dbReference>
<dbReference type="SMART" id="SM00406">
    <property type="entry name" value="IGv"/>
    <property type="match status" value="2"/>
</dbReference>
<dbReference type="AlphaFoldDB" id="A0A6G1SNJ7"/>
<evidence type="ECO:0000259" key="9">
    <source>
        <dbReference type="PROSITE" id="PS50835"/>
    </source>
</evidence>
<keyword evidence="5" id="KW-0472">Membrane</keyword>
<feature type="domain" description="Ig-like" evidence="9">
    <location>
        <begin position="149"/>
        <end position="234"/>
    </location>
</feature>
<proteinExistence type="predicted"/>
<gene>
    <name evidence="10" type="primary">LAC_2</name>
    <name evidence="10" type="ORF">g.3585</name>
</gene>
<dbReference type="Gene3D" id="2.60.40.10">
    <property type="entry name" value="Immunoglobulins"/>
    <property type="match status" value="3"/>
</dbReference>
<evidence type="ECO:0000256" key="2">
    <source>
        <dbReference type="ARBA" id="ARBA00022475"/>
    </source>
</evidence>
<dbReference type="PROSITE" id="PS50835">
    <property type="entry name" value="IG_LIKE"/>
    <property type="match status" value="3"/>
</dbReference>
<evidence type="ECO:0000256" key="4">
    <source>
        <dbReference type="ARBA" id="ARBA00022737"/>
    </source>
</evidence>
<keyword evidence="8" id="KW-0393">Immunoglobulin domain</keyword>
<protein>
    <submittedName>
        <fullName evidence="10">Lachesin</fullName>
    </submittedName>
</protein>
<dbReference type="GO" id="GO:0043005">
    <property type="term" value="C:neuron projection"/>
    <property type="evidence" value="ECO:0007669"/>
    <property type="project" value="TreeGrafter"/>
</dbReference>
<dbReference type="CDD" id="cd00096">
    <property type="entry name" value="Ig"/>
    <property type="match status" value="1"/>
</dbReference>